<dbReference type="GO" id="GO:0016813">
    <property type="term" value="F:hydrolase activity, acting on carbon-nitrogen (but not peptide) bonds, in linear amidines"/>
    <property type="evidence" value="ECO:0007669"/>
    <property type="project" value="InterPro"/>
</dbReference>
<dbReference type="PIRSF" id="PIRSF001235">
    <property type="entry name" value="Amidase_carbamoylase"/>
    <property type="match status" value="1"/>
</dbReference>
<feature type="binding site" evidence="3">
    <location>
        <position position="387"/>
    </location>
    <ligand>
        <name>Zn(2+)</name>
        <dbReference type="ChEBI" id="CHEBI:29105"/>
        <label>2</label>
    </ligand>
</feature>
<dbReference type="InterPro" id="IPR010158">
    <property type="entry name" value="Amidase_Cbmase"/>
</dbReference>
<evidence type="ECO:0000313" key="7">
    <source>
        <dbReference type="Proteomes" id="UP000481030"/>
    </source>
</evidence>
<organism evidence="6 7">
    <name type="scientific">Cytobacillus depressus</name>
    <dbReference type="NCBI Taxonomy" id="1602942"/>
    <lineage>
        <taxon>Bacteria</taxon>
        <taxon>Bacillati</taxon>
        <taxon>Bacillota</taxon>
        <taxon>Bacilli</taxon>
        <taxon>Bacillales</taxon>
        <taxon>Bacillaceae</taxon>
        <taxon>Cytobacillus</taxon>
    </lineage>
</organism>
<feature type="binding site" evidence="3">
    <location>
        <position position="134"/>
    </location>
    <ligand>
        <name>Zn(2+)</name>
        <dbReference type="ChEBI" id="CHEBI:29105"/>
        <label>2</label>
    </ligand>
</feature>
<name>A0A6L3V3Z9_9BACI</name>
<comment type="caution">
    <text evidence="6">The sequence shown here is derived from an EMBL/GenBank/DDBJ whole genome shotgun (WGS) entry which is preliminary data.</text>
</comment>
<dbReference type="OrthoDB" id="9808195at2"/>
<dbReference type="InterPro" id="IPR011650">
    <property type="entry name" value="Peptidase_M20_dimer"/>
</dbReference>
<sequence length="418" mass="45564">MPLTSLNLSINTDRLLNRLQELGRIGRDTDNKLTRLAASDTDKAGRDLFVTWMKESGLEVYIDRIGNIFGIWYGPENRNEAPIMIGSHIDTVINAGIFDGCYGVLSGLEVINTLQEAGFIPSRPIAVAAFTNEEGVRYTPDMMGSLVFAGGLSVEDALATVGADGTLLGEELERIGYAGTEDPGFLKPHAYIELHIEQGPILEKMGFPIGAVENLQGISWQRITIEGVANHAGTTPTDMRRDAGLAAARVITYLRDRANDSNGQTVATVGTIDFKPNAINVIPSLATFTVDLRDPYEQRLQQEERALANYLKELAVSEEVSITTEQLVRFQPVTFDETIVKLVEQAANQRGLQSKRMTSGAGHDAQMMARVCPTAMIFVPSIDGISHNPKEYTKDTDLEDGANVLLDVVSNLSGNHTI</sequence>
<comment type="cofactor">
    <cofactor evidence="3">
        <name>Zn(2+)</name>
        <dbReference type="ChEBI" id="CHEBI:29105"/>
    </cofactor>
    <text evidence="3">Binds 2 Zn(2+) ions per subunit.</text>
</comment>
<evidence type="ECO:0000313" key="6">
    <source>
        <dbReference type="EMBL" id="KAB2332289.1"/>
    </source>
</evidence>
<dbReference type="EMBL" id="WBOS01000009">
    <property type="protein sequence ID" value="KAB2332289.1"/>
    <property type="molecule type" value="Genomic_DNA"/>
</dbReference>
<evidence type="ECO:0000259" key="5">
    <source>
        <dbReference type="Pfam" id="PF07687"/>
    </source>
</evidence>
<dbReference type="Gene3D" id="3.40.630.10">
    <property type="entry name" value="Zn peptidases"/>
    <property type="match status" value="1"/>
</dbReference>
<reference evidence="6 7" key="1">
    <citation type="journal article" date="2016" name="Antonie Van Leeuwenhoek">
        <title>Bacillus depressus sp. nov., isolated from soil of a sunflower field.</title>
        <authorList>
            <person name="Wei X."/>
            <person name="Xin D."/>
            <person name="Xin Y."/>
            <person name="Zhang H."/>
            <person name="Wang T."/>
            <person name="Zhang J."/>
        </authorList>
    </citation>
    <scope>NUCLEOTIDE SEQUENCE [LARGE SCALE GENOMIC DNA]</scope>
    <source>
        <strain evidence="6 7">BZ1</strain>
    </source>
</reference>
<feature type="binding site" evidence="3">
    <location>
        <position position="99"/>
    </location>
    <ligand>
        <name>Zn(2+)</name>
        <dbReference type="ChEBI" id="CHEBI:29105"/>
        <label>2</label>
    </ligand>
</feature>
<accession>A0A6L3V3Z9</accession>
<dbReference type="NCBIfam" id="NF006771">
    <property type="entry name" value="PRK09290.1-5"/>
    <property type="match status" value="1"/>
</dbReference>
<dbReference type="NCBIfam" id="TIGR01879">
    <property type="entry name" value="hydantase"/>
    <property type="match status" value="1"/>
</dbReference>
<dbReference type="Pfam" id="PF01546">
    <property type="entry name" value="Peptidase_M20"/>
    <property type="match status" value="1"/>
</dbReference>
<dbReference type="GO" id="GO:0046872">
    <property type="term" value="F:metal ion binding"/>
    <property type="evidence" value="ECO:0007669"/>
    <property type="project" value="UniProtKB-KW"/>
</dbReference>
<dbReference type="SUPFAM" id="SSF53187">
    <property type="entry name" value="Zn-dependent exopeptidases"/>
    <property type="match status" value="1"/>
</dbReference>
<proteinExistence type="inferred from homology"/>
<dbReference type="InterPro" id="IPR036264">
    <property type="entry name" value="Bact_exopeptidase_dim_dom"/>
</dbReference>
<keyword evidence="3" id="KW-0862">Zinc</keyword>
<dbReference type="PANTHER" id="PTHR32494:SF5">
    <property type="entry name" value="ALLANTOATE AMIDOHYDROLASE"/>
    <property type="match status" value="1"/>
</dbReference>
<protein>
    <submittedName>
        <fullName evidence="6">Zn-dependent hydrolase</fullName>
    </submittedName>
</protein>
<dbReference type="RefSeq" id="WP_151536020.1">
    <property type="nucleotide sequence ID" value="NZ_WBOS01000009.1"/>
</dbReference>
<evidence type="ECO:0000256" key="1">
    <source>
        <dbReference type="ARBA" id="ARBA00006153"/>
    </source>
</evidence>
<keyword evidence="3" id="KW-0479">Metal-binding</keyword>
<dbReference type="Proteomes" id="UP000481030">
    <property type="component" value="Unassembled WGS sequence"/>
</dbReference>
<dbReference type="CDD" id="cd03884">
    <property type="entry name" value="M20_bAS"/>
    <property type="match status" value="1"/>
</dbReference>
<feature type="domain" description="Peptidase M20 dimerisation" evidence="5">
    <location>
        <begin position="216"/>
        <end position="316"/>
    </location>
</feature>
<gene>
    <name evidence="6" type="ORF">F7731_17120</name>
</gene>
<dbReference type="Gene3D" id="3.30.70.360">
    <property type="match status" value="1"/>
</dbReference>
<evidence type="ECO:0000256" key="4">
    <source>
        <dbReference type="SAM" id="Coils"/>
    </source>
</evidence>
<dbReference type="AlphaFoldDB" id="A0A6L3V3Z9"/>
<feature type="coiled-coil region" evidence="4">
    <location>
        <begin position="293"/>
        <end position="320"/>
    </location>
</feature>
<dbReference type="PANTHER" id="PTHR32494">
    <property type="entry name" value="ALLANTOATE DEIMINASE-RELATED"/>
    <property type="match status" value="1"/>
</dbReference>
<feature type="binding site" evidence="3">
    <location>
        <position position="195"/>
    </location>
    <ligand>
        <name>Zn(2+)</name>
        <dbReference type="ChEBI" id="CHEBI:29105"/>
        <label>1</label>
    </ligand>
</feature>
<keyword evidence="4" id="KW-0175">Coiled coil</keyword>
<feature type="binding site" evidence="3">
    <location>
        <position position="88"/>
    </location>
    <ligand>
        <name>Zn(2+)</name>
        <dbReference type="ChEBI" id="CHEBI:29105"/>
        <label>1</label>
    </ligand>
</feature>
<dbReference type="Pfam" id="PF07687">
    <property type="entry name" value="M20_dimer"/>
    <property type="match status" value="1"/>
</dbReference>
<comment type="similarity">
    <text evidence="1">Belongs to the peptidase M20 family.</text>
</comment>
<evidence type="ECO:0000256" key="3">
    <source>
        <dbReference type="PIRSR" id="PIRSR001235-1"/>
    </source>
</evidence>
<evidence type="ECO:0000256" key="2">
    <source>
        <dbReference type="ARBA" id="ARBA00022801"/>
    </source>
</evidence>
<dbReference type="InterPro" id="IPR002933">
    <property type="entry name" value="Peptidase_M20"/>
</dbReference>
<keyword evidence="7" id="KW-1185">Reference proteome</keyword>
<dbReference type="SUPFAM" id="SSF55031">
    <property type="entry name" value="Bacterial exopeptidase dimerisation domain"/>
    <property type="match status" value="1"/>
</dbReference>
<keyword evidence="2 6" id="KW-0378">Hydrolase</keyword>
<feature type="binding site" evidence="3">
    <location>
        <position position="99"/>
    </location>
    <ligand>
        <name>Zn(2+)</name>
        <dbReference type="ChEBI" id="CHEBI:29105"/>
        <label>1</label>
    </ligand>
</feature>